<evidence type="ECO:0000313" key="2">
    <source>
        <dbReference type="Proteomes" id="UP000325313"/>
    </source>
</evidence>
<comment type="caution">
    <text evidence="1">The sequence shown here is derived from an EMBL/GenBank/DDBJ whole genome shotgun (WGS) entry which is preliminary data.</text>
</comment>
<accession>A0A5B0RGY9</accession>
<name>A0A5B0RGY9_PUCGR</name>
<dbReference type="EMBL" id="VDEP01000203">
    <property type="protein sequence ID" value="KAA1124669.1"/>
    <property type="molecule type" value="Genomic_DNA"/>
</dbReference>
<evidence type="ECO:0000313" key="1">
    <source>
        <dbReference type="EMBL" id="KAA1124669.1"/>
    </source>
</evidence>
<sequence length="58" mass="6440">MQDFTKIQSNIKKVLRERQDFKSCDAPTKTVETQHLSLMTSGPSLPCGEFPSGTAWPA</sequence>
<dbReference type="Proteomes" id="UP000325313">
    <property type="component" value="Unassembled WGS sequence"/>
</dbReference>
<proteinExistence type="predicted"/>
<protein>
    <submittedName>
        <fullName evidence="1">Uncharacterized protein</fullName>
    </submittedName>
</protein>
<gene>
    <name evidence="1" type="ORF">PGTUg99_027970</name>
</gene>
<reference evidence="1 2" key="1">
    <citation type="submission" date="2019-05" db="EMBL/GenBank/DDBJ databases">
        <title>Emergence of the Ug99 lineage of the wheat stem rust pathogen through somatic hybridization.</title>
        <authorList>
            <person name="Li F."/>
            <person name="Upadhyaya N.M."/>
            <person name="Sperschneider J."/>
            <person name="Matny O."/>
            <person name="Nguyen-Phuc H."/>
            <person name="Mago R."/>
            <person name="Raley C."/>
            <person name="Miller M.E."/>
            <person name="Silverstein K.A.T."/>
            <person name="Henningsen E."/>
            <person name="Hirsch C.D."/>
            <person name="Visser B."/>
            <person name="Pretorius Z.A."/>
            <person name="Steffenson B.J."/>
            <person name="Schwessinger B."/>
            <person name="Dodds P.N."/>
            <person name="Figueroa M."/>
        </authorList>
    </citation>
    <scope>NUCLEOTIDE SEQUENCE [LARGE SCALE GENOMIC DNA]</scope>
    <source>
        <strain evidence="1 2">Ug99</strain>
    </source>
</reference>
<organism evidence="1 2">
    <name type="scientific">Puccinia graminis f. sp. tritici</name>
    <dbReference type="NCBI Taxonomy" id="56615"/>
    <lineage>
        <taxon>Eukaryota</taxon>
        <taxon>Fungi</taxon>
        <taxon>Dikarya</taxon>
        <taxon>Basidiomycota</taxon>
        <taxon>Pucciniomycotina</taxon>
        <taxon>Pucciniomycetes</taxon>
        <taxon>Pucciniales</taxon>
        <taxon>Pucciniaceae</taxon>
        <taxon>Puccinia</taxon>
    </lineage>
</organism>
<dbReference type="AlphaFoldDB" id="A0A5B0RGY9"/>